<dbReference type="InterPro" id="IPR037396">
    <property type="entry name" value="FMN_HAD"/>
</dbReference>
<dbReference type="CDD" id="cd02809">
    <property type="entry name" value="alpha_hydroxyacid_oxid_FMN"/>
    <property type="match status" value="1"/>
</dbReference>
<dbReference type="GO" id="GO:0010181">
    <property type="term" value="F:FMN binding"/>
    <property type="evidence" value="ECO:0007669"/>
    <property type="project" value="InterPro"/>
</dbReference>
<feature type="binding site" evidence="7">
    <location>
        <position position="300"/>
    </location>
    <ligand>
        <name>glyoxylate</name>
        <dbReference type="ChEBI" id="CHEBI:36655"/>
    </ligand>
</feature>
<feature type="binding site" evidence="7">
    <location>
        <position position="151"/>
    </location>
    <ligand>
        <name>glyoxylate</name>
        <dbReference type="ChEBI" id="CHEBI:36655"/>
    </ligand>
</feature>
<dbReference type="FunFam" id="3.20.20.70:FF:000029">
    <property type="entry name" value="L-lactate dehydrogenase"/>
    <property type="match status" value="1"/>
</dbReference>
<feature type="binding site" evidence="7">
    <location>
        <begin position="99"/>
        <end position="101"/>
    </location>
    <ligand>
        <name>FMN</name>
        <dbReference type="ChEBI" id="CHEBI:58210"/>
    </ligand>
</feature>
<accession>A0A3R9EI04</accession>
<dbReference type="Proteomes" id="UP000275331">
    <property type="component" value="Unassembled WGS sequence"/>
</dbReference>
<feature type="binding site" evidence="7">
    <location>
        <position position="128"/>
    </location>
    <ligand>
        <name>FMN</name>
        <dbReference type="ChEBI" id="CHEBI:58210"/>
    </ligand>
</feature>
<dbReference type="InterPro" id="IPR008259">
    <property type="entry name" value="FMN_hydac_DH_AS"/>
</dbReference>
<protein>
    <submittedName>
        <fullName evidence="9">Alpha-hydroxy-acid oxidizing protein</fullName>
    </submittedName>
</protein>
<evidence type="ECO:0000256" key="4">
    <source>
        <dbReference type="ARBA" id="ARBA00023002"/>
    </source>
</evidence>
<dbReference type="Pfam" id="PF01070">
    <property type="entry name" value="FMN_dh"/>
    <property type="match status" value="1"/>
</dbReference>
<evidence type="ECO:0000256" key="2">
    <source>
        <dbReference type="ARBA" id="ARBA00022630"/>
    </source>
</evidence>
<evidence type="ECO:0000256" key="5">
    <source>
        <dbReference type="ARBA" id="ARBA00024042"/>
    </source>
</evidence>
<proteinExistence type="inferred from homology"/>
<dbReference type="PANTHER" id="PTHR10578">
    <property type="entry name" value="S -2-HYDROXY-ACID OXIDASE-RELATED"/>
    <property type="match status" value="1"/>
</dbReference>
<dbReference type="InterPro" id="IPR000262">
    <property type="entry name" value="FMN-dep_DH"/>
</dbReference>
<keyword evidence="2 7" id="KW-0285">Flavoprotein</keyword>
<feature type="binding site" evidence="7">
    <location>
        <position position="177"/>
    </location>
    <ligand>
        <name>FMN</name>
        <dbReference type="ChEBI" id="CHEBI:58210"/>
    </ligand>
</feature>
<organism evidence="9 10">
    <name type="scientific">Atlantibacter subterraneus</name>
    <dbReference type="NCBI Taxonomy" id="255519"/>
    <lineage>
        <taxon>Bacteria</taxon>
        <taxon>Pseudomonadati</taxon>
        <taxon>Pseudomonadota</taxon>
        <taxon>Gammaproteobacteria</taxon>
        <taxon>Enterobacterales</taxon>
        <taxon>Enterobacteriaceae</taxon>
        <taxon>Atlantibacter</taxon>
    </lineage>
</organism>
<dbReference type="PIRSF" id="PIRSF000138">
    <property type="entry name" value="Al-hdrx_acd_dh"/>
    <property type="match status" value="1"/>
</dbReference>
<feature type="binding site" evidence="7">
    <location>
        <begin position="328"/>
        <end position="332"/>
    </location>
    <ligand>
        <name>FMN</name>
        <dbReference type="ChEBI" id="CHEBI:58210"/>
    </ligand>
</feature>
<reference evidence="9 10" key="1">
    <citation type="submission" date="2018-10" db="EMBL/GenBank/DDBJ databases">
        <title>Transmission dynamics of multidrug resistant bacteria on intensive care unit surfaces.</title>
        <authorList>
            <person name="D'Souza A.W."/>
            <person name="Potter R.F."/>
            <person name="Wallace M."/>
            <person name="Shupe A."/>
            <person name="Patel S."/>
            <person name="Sun S."/>
            <person name="Gul D."/>
            <person name="Kwon J.H."/>
            <person name="Andleeb S."/>
            <person name="Burnham C.-A.D."/>
            <person name="Dantas G."/>
        </authorList>
    </citation>
    <scope>NUCLEOTIDE SEQUENCE [LARGE SCALE GENOMIC DNA]</scope>
    <source>
        <strain evidence="9 10">AS_373</strain>
    </source>
</reference>
<feature type="active site" description="Proton acceptor" evidence="6">
    <location>
        <position position="297"/>
    </location>
</feature>
<dbReference type="GO" id="GO:0016614">
    <property type="term" value="F:oxidoreductase activity, acting on CH-OH group of donors"/>
    <property type="evidence" value="ECO:0007669"/>
    <property type="project" value="UniProtKB-ARBA"/>
</dbReference>
<gene>
    <name evidence="9" type="ORF">EGT71_17365</name>
</gene>
<evidence type="ECO:0000256" key="6">
    <source>
        <dbReference type="PIRSR" id="PIRSR000138-1"/>
    </source>
</evidence>
<dbReference type="InterPro" id="IPR012133">
    <property type="entry name" value="Alpha-hydoxy_acid_DH_FMN"/>
</dbReference>
<evidence type="ECO:0000313" key="10">
    <source>
        <dbReference type="Proteomes" id="UP000275331"/>
    </source>
</evidence>
<dbReference type="AlphaFoldDB" id="A0A3R9EI04"/>
<dbReference type="SUPFAM" id="SSF51395">
    <property type="entry name" value="FMN-linked oxidoreductases"/>
    <property type="match status" value="1"/>
</dbReference>
<evidence type="ECO:0000259" key="8">
    <source>
        <dbReference type="PROSITE" id="PS51349"/>
    </source>
</evidence>
<feature type="binding site" evidence="7">
    <location>
        <position position="273"/>
    </location>
    <ligand>
        <name>FMN</name>
        <dbReference type="ChEBI" id="CHEBI:58210"/>
    </ligand>
</feature>
<feature type="binding site" evidence="7">
    <location>
        <position position="149"/>
    </location>
    <ligand>
        <name>FMN</name>
        <dbReference type="ChEBI" id="CHEBI:58210"/>
    </ligand>
</feature>
<evidence type="ECO:0000256" key="7">
    <source>
        <dbReference type="PIRSR" id="PIRSR000138-2"/>
    </source>
</evidence>
<dbReference type="PROSITE" id="PS00557">
    <property type="entry name" value="FMN_HYDROXY_ACID_DH_1"/>
    <property type="match status" value="1"/>
</dbReference>
<feature type="binding site" evidence="7">
    <location>
        <position position="295"/>
    </location>
    <ligand>
        <name>FMN</name>
        <dbReference type="ChEBI" id="CHEBI:58210"/>
    </ligand>
</feature>
<feature type="binding site" evidence="7">
    <location>
        <position position="186"/>
    </location>
    <ligand>
        <name>glyoxylate</name>
        <dbReference type="ChEBI" id="CHEBI:36655"/>
    </ligand>
</feature>
<feature type="binding site" evidence="7">
    <location>
        <begin position="351"/>
        <end position="352"/>
    </location>
    <ligand>
        <name>FMN</name>
        <dbReference type="ChEBI" id="CHEBI:58210"/>
    </ligand>
</feature>
<feature type="binding site" evidence="7">
    <location>
        <position position="297"/>
    </location>
    <ligand>
        <name>glyoxylate</name>
        <dbReference type="ChEBI" id="CHEBI:36655"/>
    </ligand>
</feature>
<dbReference type="EMBL" id="RHXB01000012">
    <property type="protein sequence ID" value="RSE23910.1"/>
    <property type="molecule type" value="Genomic_DNA"/>
</dbReference>
<keyword evidence="3 7" id="KW-0288">FMN</keyword>
<evidence type="ECO:0000256" key="1">
    <source>
        <dbReference type="ARBA" id="ARBA00001917"/>
    </source>
</evidence>
<evidence type="ECO:0000256" key="3">
    <source>
        <dbReference type="ARBA" id="ARBA00022643"/>
    </source>
</evidence>
<dbReference type="OrthoDB" id="9770452at2"/>
<sequence length="405" mass="44634">MSLETYKLLASSLFKRDGKSKIEQVPSIADMRLMAKRNVPKMIFDFVDGGAGHEITLRHNESDFQRVFFNPRSLVDVSKQDPSAHFCGRDFPLPIILGPAGLVRVVGNKGEVSAVKSAGKRGLVYTISTSSSYSIEDIKQVAQGPLWFQLYLWRNKEIVDGLIERAAKAECDAIVLTIDVPLNANRLRDLRNGMSIPPKITFRNAFEAMTKPRWLMDITSGDPIGFRNFVGIAEGNSALSHSEFINKELSNLSATWEDLKKLRERWPKKLYIKGILTVEDALDAVNCGVDGIIVSNHGGRQLDSTKSAVSCLPALKAAVGDRCEIFLDGGIRSGVDVIKALCMGADAVTLGRSWVWGVAAGGEKGVDRVIDIYQEEIRQTMILLGVSNLSELNEKMITLPAEWQP</sequence>
<dbReference type="Gene3D" id="3.20.20.70">
    <property type="entry name" value="Aldolase class I"/>
    <property type="match status" value="1"/>
</dbReference>
<dbReference type="RefSeq" id="WP_125294477.1">
    <property type="nucleotide sequence ID" value="NZ_JAPTZM010000001.1"/>
</dbReference>
<dbReference type="PROSITE" id="PS51349">
    <property type="entry name" value="FMN_HYDROXY_ACID_DH_2"/>
    <property type="match status" value="1"/>
</dbReference>
<comment type="similarity">
    <text evidence="5">Belongs to the FMN-dependent alpha-hydroxy acid dehydrogenase family.</text>
</comment>
<comment type="caution">
    <text evidence="9">The sequence shown here is derived from an EMBL/GenBank/DDBJ whole genome shotgun (WGS) entry which is preliminary data.</text>
</comment>
<keyword evidence="4" id="KW-0560">Oxidoreductase</keyword>
<feature type="domain" description="FMN hydroxy acid dehydrogenase" evidence="8">
    <location>
        <begin position="20"/>
        <end position="402"/>
    </location>
</feature>
<dbReference type="InterPro" id="IPR013785">
    <property type="entry name" value="Aldolase_TIM"/>
</dbReference>
<comment type="cofactor">
    <cofactor evidence="1">
        <name>FMN</name>
        <dbReference type="ChEBI" id="CHEBI:58210"/>
    </cofactor>
</comment>
<evidence type="ECO:0000313" key="9">
    <source>
        <dbReference type="EMBL" id="RSE23910.1"/>
    </source>
</evidence>
<name>A0A3R9EI04_9ENTR</name>
<dbReference type="PANTHER" id="PTHR10578:SF107">
    <property type="entry name" value="2-HYDROXYACID OXIDASE 1"/>
    <property type="match status" value="1"/>
</dbReference>